<feature type="transmembrane region" description="Helical" evidence="1">
    <location>
        <begin position="34"/>
        <end position="53"/>
    </location>
</feature>
<feature type="transmembrane region" description="Helical" evidence="1">
    <location>
        <begin position="248"/>
        <end position="266"/>
    </location>
</feature>
<dbReference type="RefSeq" id="WP_123206117.1">
    <property type="nucleotide sequence ID" value="NZ_RBEE01000023.1"/>
</dbReference>
<name>A0A3N0BTA4_9SPHI</name>
<accession>A0A3N0BTA4</accession>
<keyword evidence="1" id="KW-0472">Membrane</keyword>
<evidence type="ECO:0000313" key="4">
    <source>
        <dbReference type="Proteomes" id="UP000274046"/>
    </source>
</evidence>
<feature type="transmembrane region" description="Helical" evidence="1">
    <location>
        <begin position="127"/>
        <end position="151"/>
    </location>
</feature>
<dbReference type="InterPro" id="IPR002656">
    <property type="entry name" value="Acyl_transf_3_dom"/>
</dbReference>
<keyword evidence="1" id="KW-1133">Transmembrane helix</keyword>
<dbReference type="PANTHER" id="PTHR23028">
    <property type="entry name" value="ACETYLTRANSFERASE"/>
    <property type="match status" value="1"/>
</dbReference>
<dbReference type="PANTHER" id="PTHR23028:SF134">
    <property type="entry name" value="PUTATIVE (AFU_ORTHOLOGUE AFUA_4G08520)-RELATED"/>
    <property type="match status" value="1"/>
</dbReference>
<feature type="transmembrane region" description="Helical" evidence="1">
    <location>
        <begin position="189"/>
        <end position="206"/>
    </location>
</feature>
<organism evidence="3 4">
    <name type="scientific">Pedobacter jejuensis</name>
    <dbReference type="NCBI Taxonomy" id="1268550"/>
    <lineage>
        <taxon>Bacteria</taxon>
        <taxon>Pseudomonadati</taxon>
        <taxon>Bacteroidota</taxon>
        <taxon>Sphingobacteriia</taxon>
        <taxon>Sphingobacteriales</taxon>
        <taxon>Sphingobacteriaceae</taxon>
        <taxon>Pedobacter</taxon>
    </lineage>
</organism>
<keyword evidence="3" id="KW-0012">Acyltransferase</keyword>
<proteinExistence type="predicted"/>
<dbReference type="EMBL" id="RBEE01000023">
    <property type="protein sequence ID" value="RNL52313.1"/>
    <property type="molecule type" value="Genomic_DNA"/>
</dbReference>
<feature type="transmembrane region" description="Helical" evidence="1">
    <location>
        <begin position="310"/>
        <end position="330"/>
    </location>
</feature>
<feature type="domain" description="Acyltransferase 3" evidence="2">
    <location>
        <begin position="32"/>
        <end position="355"/>
    </location>
</feature>
<keyword evidence="3" id="KW-0808">Transferase</keyword>
<feature type="transmembrane region" description="Helical" evidence="1">
    <location>
        <begin position="65"/>
        <end position="83"/>
    </location>
</feature>
<dbReference type="InterPro" id="IPR050879">
    <property type="entry name" value="Acyltransferase_3"/>
</dbReference>
<reference evidence="3 4" key="1">
    <citation type="submission" date="2018-10" db="EMBL/GenBank/DDBJ databases">
        <title>Genome sequencing of Pedobacter jejuensis TNB23.</title>
        <authorList>
            <person name="Cho Y.-J."/>
            <person name="Cho A."/>
            <person name="Kim O.-S."/>
        </authorList>
    </citation>
    <scope>NUCLEOTIDE SEQUENCE [LARGE SCALE GENOMIC DNA]</scope>
    <source>
        <strain evidence="3 4">TNB23</strain>
    </source>
</reference>
<feature type="transmembrane region" description="Helical" evidence="1">
    <location>
        <begin position="278"/>
        <end position="298"/>
    </location>
</feature>
<keyword evidence="1" id="KW-0812">Transmembrane</keyword>
<feature type="transmembrane region" description="Helical" evidence="1">
    <location>
        <begin position="103"/>
        <end position="120"/>
    </location>
</feature>
<feature type="transmembrane region" description="Helical" evidence="1">
    <location>
        <begin position="163"/>
        <end position="182"/>
    </location>
</feature>
<gene>
    <name evidence="3" type="ORF">D7004_12150</name>
</gene>
<dbReference type="OrthoDB" id="9796461at2"/>
<feature type="transmembrane region" description="Helical" evidence="1">
    <location>
        <begin position="218"/>
        <end position="236"/>
    </location>
</feature>
<protein>
    <submittedName>
        <fullName evidence="3">Acyltransferase</fullName>
    </submittedName>
</protein>
<evidence type="ECO:0000256" key="1">
    <source>
        <dbReference type="SAM" id="Phobius"/>
    </source>
</evidence>
<comment type="caution">
    <text evidence="3">The sequence shown here is derived from an EMBL/GenBank/DDBJ whole genome shotgun (WGS) entry which is preliminary data.</text>
</comment>
<feature type="transmembrane region" description="Helical" evidence="1">
    <location>
        <begin position="336"/>
        <end position="359"/>
    </location>
</feature>
<sequence>MFIIEEKYKLNRVIEQSTSHTLLNTKKHFEILDGLRGVAAIAVVIFHFMEIAILDYSNNFIAHGYLAVDFFFCLSGFVIAYAYDTRAKDIGLKQFFKLRLIRLHPLVIIGSILGLLTFLFDPFSNLYAIYGFGKTAMIFLSSIFLIQYPVVEERFFNLFNLNAPSWSLFWEYIANILYIIVLYKIGKKYLWILVSIAAAIIIYVAINSTNLSGGWGGASFWDGGARVFYSFLAGMLVYRSNWIIKNKLGFLGISILLLLAFLMPYSKDFNWISEPLIVLIYFPFLVALGAGATLSPSVKKICQLSGEISYPLYMTHYPFIWIFLTFVMTTKPSMNILVWIIPISVVVLIAIAYLVMVMLDIPIRKYLKEKWLKTNP</sequence>
<keyword evidence="4" id="KW-1185">Reference proteome</keyword>
<dbReference type="AlphaFoldDB" id="A0A3N0BTA4"/>
<evidence type="ECO:0000313" key="3">
    <source>
        <dbReference type="EMBL" id="RNL52313.1"/>
    </source>
</evidence>
<dbReference type="Proteomes" id="UP000274046">
    <property type="component" value="Unassembled WGS sequence"/>
</dbReference>
<evidence type="ECO:0000259" key="2">
    <source>
        <dbReference type="Pfam" id="PF01757"/>
    </source>
</evidence>
<dbReference type="Pfam" id="PF01757">
    <property type="entry name" value="Acyl_transf_3"/>
    <property type="match status" value="1"/>
</dbReference>
<dbReference type="GO" id="GO:0016747">
    <property type="term" value="F:acyltransferase activity, transferring groups other than amino-acyl groups"/>
    <property type="evidence" value="ECO:0007669"/>
    <property type="project" value="InterPro"/>
</dbReference>